<keyword evidence="1" id="KW-1133">Transmembrane helix</keyword>
<evidence type="ECO:0000313" key="2">
    <source>
        <dbReference type="EMBL" id="MFC3685480.1"/>
    </source>
</evidence>
<organism evidence="2 3">
    <name type="scientific">Hydrogenophaga luteola</name>
    <dbReference type="NCBI Taxonomy" id="1591122"/>
    <lineage>
        <taxon>Bacteria</taxon>
        <taxon>Pseudomonadati</taxon>
        <taxon>Pseudomonadota</taxon>
        <taxon>Betaproteobacteria</taxon>
        <taxon>Burkholderiales</taxon>
        <taxon>Comamonadaceae</taxon>
        <taxon>Hydrogenophaga</taxon>
    </lineage>
</organism>
<gene>
    <name evidence="2" type="ORF">ACFOPI_17900</name>
</gene>
<dbReference type="RefSeq" id="WP_382176762.1">
    <property type="nucleotide sequence ID" value="NZ_JBHRXX010000007.1"/>
</dbReference>
<comment type="caution">
    <text evidence="2">The sequence shown here is derived from an EMBL/GenBank/DDBJ whole genome shotgun (WGS) entry which is preliminary data.</text>
</comment>
<sequence length="429" mass="45883">MKPEQILLVSQQGWFRFAAGEMREIAPWPELTGAAVVVIDFADSQVGIQSTKGKPEYAAAQIEKVVRAEGAVEGPIQVFVHKQMRHADSCQTLYTAVALDDWQRHQDWAQRQRDHCMVVPLVAMLTTGSGKDEPLRMVRTGQQIHAYGESDNKMHYATAAAIGTDATDYLAPVRTMMAQLRASGWRSAAGVRWGAVRTDDAGTEQTLLARLAELGGLEARLLPHESFRTEGGKAASVLPGLLASMPVRGFVASGLQRLAWLSEGYVLPLAAMVAVVALGLGGLAVYAEQSAVQERQAVRALNDEMEPLRTRVAAATAAGGTGVESADLAFARQLGFAATHDPVRMLTTVRQAAGAGVRIQRVQLAKADQASKARFRIDGVVANGSSVELSRFLGALRAQGWEAESTTPNDGSVGAFAYHLRRVASGGNS</sequence>
<keyword evidence="1" id="KW-0472">Membrane</keyword>
<keyword evidence="1" id="KW-0812">Transmembrane</keyword>
<dbReference type="EMBL" id="JBHRXX010000007">
    <property type="protein sequence ID" value="MFC3685480.1"/>
    <property type="molecule type" value="Genomic_DNA"/>
</dbReference>
<proteinExistence type="predicted"/>
<evidence type="ECO:0000256" key="1">
    <source>
        <dbReference type="SAM" id="Phobius"/>
    </source>
</evidence>
<name>A0ABV7W7J4_9BURK</name>
<evidence type="ECO:0000313" key="3">
    <source>
        <dbReference type="Proteomes" id="UP001595729"/>
    </source>
</evidence>
<evidence type="ECO:0008006" key="4">
    <source>
        <dbReference type="Google" id="ProtNLM"/>
    </source>
</evidence>
<feature type="transmembrane region" description="Helical" evidence="1">
    <location>
        <begin position="265"/>
        <end position="286"/>
    </location>
</feature>
<keyword evidence="3" id="KW-1185">Reference proteome</keyword>
<dbReference type="Proteomes" id="UP001595729">
    <property type="component" value="Unassembled WGS sequence"/>
</dbReference>
<accession>A0ABV7W7J4</accession>
<reference evidence="3" key="1">
    <citation type="journal article" date="2019" name="Int. J. Syst. Evol. Microbiol.">
        <title>The Global Catalogue of Microorganisms (GCM) 10K type strain sequencing project: providing services to taxonomists for standard genome sequencing and annotation.</title>
        <authorList>
            <consortium name="The Broad Institute Genomics Platform"/>
            <consortium name="The Broad Institute Genome Sequencing Center for Infectious Disease"/>
            <person name="Wu L."/>
            <person name="Ma J."/>
        </authorList>
    </citation>
    <scope>NUCLEOTIDE SEQUENCE [LARGE SCALE GENOMIC DNA]</scope>
    <source>
        <strain evidence="3">KCTC 42501</strain>
    </source>
</reference>
<protein>
    <recommendedName>
        <fullName evidence="4">GspL cytoplasmic actin-ATPase-like domain-containing protein</fullName>
    </recommendedName>
</protein>